<comment type="cofactor">
    <cofactor evidence="1">
        <name>Mg(2+)</name>
        <dbReference type="ChEBI" id="CHEBI:18420"/>
    </cofactor>
</comment>
<organism evidence="5 6">
    <name type="scientific">Neptunomonas phycophila</name>
    <dbReference type="NCBI Taxonomy" id="1572645"/>
    <lineage>
        <taxon>Bacteria</taxon>
        <taxon>Pseudomonadati</taxon>
        <taxon>Pseudomonadota</taxon>
        <taxon>Gammaproteobacteria</taxon>
        <taxon>Oceanospirillales</taxon>
        <taxon>Oceanospirillaceae</taxon>
        <taxon>Neptunomonas</taxon>
    </lineage>
</organism>
<evidence type="ECO:0000259" key="4">
    <source>
        <dbReference type="PROSITE" id="PS50887"/>
    </source>
</evidence>
<dbReference type="AlphaFoldDB" id="A0AAW7XL91"/>
<comment type="catalytic activity">
    <reaction evidence="3">
        <text>2 GTP = 3',3'-c-di-GMP + 2 diphosphate</text>
        <dbReference type="Rhea" id="RHEA:24898"/>
        <dbReference type="ChEBI" id="CHEBI:33019"/>
        <dbReference type="ChEBI" id="CHEBI:37565"/>
        <dbReference type="ChEBI" id="CHEBI:58805"/>
        <dbReference type="EC" id="2.7.7.65"/>
    </reaction>
</comment>
<protein>
    <recommendedName>
        <fullName evidence="2">diguanylate cyclase</fullName>
        <ecNumber evidence="2">2.7.7.65</ecNumber>
    </recommendedName>
</protein>
<dbReference type="PANTHER" id="PTHR45138">
    <property type="entry name" value="REGULATORY COMPONENTS OF SENSORY TRANSDUCTION SYSTEM"/>
    <property type="match status" value="1"/>
</dbReference>
<keyword evidence="5" id="KW-0808">Transferase</keyword>
<dbReference type="GO" id="GO:0043709">
    <property type="term" value="P:cell adhesion involved in single-species biofilm formation"/>
    <property type="evidence" value="ECO:0007669"/>
    <property type="project" value="TreeGrafter"/>
</dbReference>
<dbReference type="InterPro" id="IPR000160">
    <property type="entry name" value="GGDEF_dom"/>
</dbReference>
<dbReference type="SUPFAM" id="SSF55785">
    <property type="entry name" value="PYP-like sensor domain (PAS domain)"/>
    <property type="match status" value="1"/>
</dbReference>
<dbReference type="NCBIfam" id="TIGR00254">
    <property type="entry name" value="GGDEF"/>
    <property type="match status" value="1"/>
</dbReference>
<dbReference type="EMBL" id="JAUOPG010000010">
    <property type="protein sequence ID" value="MDO6454820.1"/>
    <property type="molecule type" value="Genomic_DNA"/>
</dbReference>
<dbReference type="Gene3D" id="3.30.450.20">
    <property type="entry name" value="PAS domain"/>
    <property type="match status" value="1"/>
</dbReference>
<dbReference type="GO" id="GO:0052621">
    <property type="term" value="F:diguanylate cyclase activity"/>
    <property type="evidence" value="ECO:0007669"/>
    <property type="project" value="UniProtKB-EC"/>
</dbReference>
<dbReference type="GO" id="GO:1902201">
    <property type="term" value="P:negative regulation of bacterial-type flagellum-dependent cell motility"/>
    <property type="evidence" value="ECO:0007669"/>
    <property type="project" value="TreeGrafter"/>
</dbReference>
<name>A0AAW7XL91_9GAMM</name>
<dbReference type="InterPro" id="IPR035965">
    <property type="entry name" value="PAS-like_dom_sf"/>
</dbReference>
<evidence type="ECO:0000313" key="6">
    <source>
        <dbReference type="Proteomes" id="UP001169862"/>
    </source>
</evidence>
<accession>A0AAW7XL91</accession>
<keyword evidence="5" id="KW-0548">Nucleotidyltransferase</keyword>
<dbReference type="PANTHER" id="PTHR45138:SF9">
    <property type="entry name" value="DIGUANYLATE CYCLASE DGCM-RELATED"/>
    <property type="match status" value="1"/>
</dbReference>
<comment type="caution">
    <text evidence="5">The sequence shown here is derived from an EMBL/GenBank/DDBJ whole genome shotgun (WGS) entry which is preliminary data.</text>
</comment>
<dbReference type="RefSeq" id="WP_303551653.1">
    <property type="nucleotide sequence ID" value="NZ_JAUOPG010000010.1"/>
</dbReference>
<reference evidence="5" key="1">
    <citation type="submission" date="2023-07" db="EMBL/GenBank/DDBJ databases">
        <title>Genome content predicts the carbon catabolic preferences of heterotrophic bacteria.</title>
        <authorList>
            <person name="Gralka M."/>
        </authorList>
    </citation>
    <scope>NUCLEOTIDE SEQUENCE</scope>
    <source>
        <strain evidence="5">I2M16</strain>
    </source>
</reference>
<dbReference type="PROSITE" id="PS50887">
    <property type="entry name" value="GGDEF"/>
    <property type="match status" value="1"/>
</dbReference>
<proteinExistence type="predicted"/>
<dbReference type="Proteomes" id="UP001169862">
    <property type="component" value="Unassembled WGS sequence"/>
</dbReference>
<dbReference type="GO" id="GO:0005886">
    <property type="term" value="C:plasma membrane"/>
    <property type="evidence" value="ECO:0007669"/>
    <property type="project" value="TreeGrafter"/>
</dbReference>
<dbReference type="InterPro" id="IPR029787">
    <property type="entry name" value="Nucleotide_cyclase"/>
</dbReference>
<dbReference type="EC" id="2.7.7.65" evidence="2"/>
<dbReference type="FunFam" id="3.30.70.270:FF:000001">
    <property type="entry name" value="Diguanylate cyclase domain protein"/>
    <property type="match status" value="1"/>
</dbReference>
<evidence type="ECO:0000256" key="2">
    <source>
        <dbReference type="ARBA" id="ARBA00012528"/>
    </source>
</evidence>
<evidence type="ECO:0000313" key="5">
    <source>
        <dbReference type="EMBL" id="MDO6454820.1"/>
    </source>
</evidence>
<dbReference type="SMART" id="SM00267">
    <property type="entry name" value="GGDEF"/>
    <property type="match status" value="1"/>
</dbReference>
<evidence type="ECO:0000256" key="3">
    <source>
        <dbReference type="ARBA" id="ARBA00034247"/>
    </source>
</evidence>
<dbReference type="InterPro" id="IPR050469">
    <property type="entry name" value="Diguanylate_Cyclase"/>
</dbReference>
<dbReference type="Pfam" id="PF00990">
    <property type="entry name" value="GGDEF"/>
    <property type="match status" value="1"/>
</dbReference>
<evidence type="ECO:0000256" key="1">
    <source>
        <dbReference type="ARBA" id="ARBA00001946"/>
    </source>
</evidence>
<dbReference type="Gene3D" id="3.30.70.270">
    <property type="match status" value="1"/>
</dbReference>
<gene>
    <name evidence="5" type="ORF">Q4490_14705</name>
</gene>
<sequence>MELSSEFLNMILDSVTEHIVVIDKAGNIRFANRSWTAFGKNNDCDINDSWDGVNYIEVCDAAAKMGDDFGLKAGDGIRRVIAKEDAIFYFEYPCHSPQEKRWFMMRVTPFEVNQESFFVISHQNITERKLAEESVKNLANLDGLTSIANRRVFDEFLHEEWRRCHRLSQPISLAIIDLDNFKVLNDKFGHQFGDKCLIDVAKVLAAVANRPGDICARYGGEEFALVCGDTTLEQIKLIADRLLLQVTALNDLDPNLSSGNYLTASIGIAEMTPETGKCESELISRADAMLYKAKENGRNRIEG</sequence>
<dbReference type="CDD" id="cd01949">
    <property type="entry name" value="GGDEF"/>
    <property type="match status" value="1"/>
</dbReference>
<dbReference type="SUPFAM" id="SSF55073">
    <property type="entry name" value="Nucleotide cyclase"/>
    <property type="match status" value="1"/>
</dbReference>
<feature type="domain" description="GGDEF" evidence="4">
    <location>
        <begin position="169"/>
        <end position="303"/>
    </location>
</feature>
<dbReference type="InterPro" id="IPR043128">
    <property type="entry name" value="Rev_trsase/Diguanyl_cyclase"/>
</dbReference>